<dbReference type="Proteomes" id="UP000325161">
    <property type="component" value="Chromosome"/>
</dbReference>
<dbReference type="Pfam" id="PF00378">
    <property type="entry name" value="ECH_1"/>
    <property type="match status" value="1"/>
</dbReference>
<dbReference type="SUPFAM" id="SSF52096">
    <property type="entry name" value="ClpP/crotonase"/>
    <property type="match status" value="1"/>
</dbReference>
<evidence type="ECO:0000313" key="2">
    <source>
        <dbReference type="Proteomes" id="UP000325161"/>
    </source>
</evidence>
<dbReference type="GO" id="GO:0006635">
    <property type="term" value="P:fatty acid beta-oxidation"/>
    <property type="evidence" value="ECO:0007669"/>
    <property type="project" value="TreeGrafter"/>
</dbReference>
<evidence type="ECO:0000313" key="1">
    <source>
        <dbReference type="EMBL" id="QEI06626.1"/>
    </source>
</evidence>
<dbReference type="Gene3D" id="3.90.226.10">
    <property type="entry name" value="2-enoyl-CoA Hydratase, Chain A, domain 1"/>
    <property type="match status" value="1"/>
</dbReference>
<dbReference type="EMBL" id="CP043046">
    <property type="protein sequence ID" value="QEI06626.1"/>
    <property type="molecule type" value="Genomic_DNA"/>
</dbReference>
<dbReference type="CDD" id="cd06558">
    <property type="entry name" value="crotonase-like"/>
    <property type="match status" value="1"/>
</dbReference>
<dbReference type="InterPro" id="IPR001753">
    <property type="entry name" value="Enoyl-CoA_hydra/iso"/>
</dbReference>
<dbReference type="GO" id="GO:0016853">
    <property type="term" value="F:isomerase activity"/>
    <property type="evidence" value="ECO:0007669"/>
    <property type="project" value="UniProtKB-KW"/>
</dbReference>
<reference evidence="1 2" key="1">
    <citation type="submission" date="2019-08" db="EMBL/GenBank/DDBJ databases">
        <title>Amphibian skin-associated Pigmentiphaga: genome sequence and occurrence across geography and hosts.</title>
        <authorList>
            <person name="Bletz M.C."/>
            <person name="Bunk B."/>
            <person name="Sproeer C."/>
            <person name="Biwer P."/>
            <person name="Reiter S."/>
            <person name="Rabemananjara F.C.E."/>
            <person name="Schulz S."/>
            <person name="Overmann J."/>
            <person name="Vences M."/>
        </authorList>
    </citation>
    <scope>NUCLEOTIDE SEQUENCE [LARGE SCALE GENOMIC DNA]</scope>
    <source>
        <strain evidence="1 2">Mada1488</strain>
    </source>
</reference>
<dbReference type="KEGG" id="pacr:FXN63_12880"/>
<dbReference type="InterPro" id="IPR029045">
    <property type="entry name" value="ClpP/crotonase-like_dom_sf"/>
</dbReference>
<dbReference type="PANTHER" id="PTHR11941:SF54">
    <property type="entry name" value="ENOYL-COA HYDRATASE, MITOCHONDRIAL"/>
    <property type="match status" value="1"/>
</dbReference>
<dbReference type="RefSeq" id="WP_148815412.1">
    <property type="nucleotide sequence ID" value="NZ_CP043046.1"/>
</dbReference>
<protein>
    <submittedName>
        <fullName evidence="1">Enoyl-CoA hydratase/isomerase family protein</fullName>
    </submittedName>
</protein>
<dbReference type="AlphaFoldDB" id="A0A5C0AY13"/>
<gene>
    <name evidence="1" type="ORF">FXN63_12880</name>
</gene>
<sequence length="248" mass="25677">MVTIERHGMIAVVRYVRGAKANALSLAAANALLNAARELADDKTLRAVVLAGSPKVFSAGIDLSDSGWWGADDPLATQQALARGELMCRAWAELPMLTIAAIEGAAVGGGAVLANCCDLRVMGDGAFVAFPEVRLGVPLAWGGLPRLVALLGPARAKRLLFSDLRLDGASAMEWGLADALAPAGQAVDVALGLAREASECPPISLRLTKRAIDAQAYPTAPAHAQGDQFLLCHLLAQRAKIVGAVEAG</sequence>
<organism evidence="1 2">
    <name type="scientific">Pigmentiphaga aceris</name>
    <dbReference type="NCBI Taxonomy" id="1940612"/>
    <lineage>
        <taxon>Bacteria</taxon>
        <taxon>Pseudomonadati</taxon>
        <taxon>Pseudomonadota</taxon>
        <taxon>Betaproteobacteria</taxon>
        <taxon>Burkholderiales</taxon>
        <taxon>Alcaligenaceae</taxon>
        <taxon>Pigmentiphaga</taxon>
    </lineage>
</organism>
<dbReference type="PANTHER" id="PTHR11941">
    <property type="entry name" value="ENOYL-COA HYDRATASE-RELATED"/>
    <property type="match status" value="1"/>
</dbReference>
<dbReference type="OrthoDB" id="8640475at2"/>
<accession>A0A5C0AY13</accession>
<keyword evidence="2" id="KW-1185">Reference proteome</keyword>
<keyword evidence="1" id="KW-0413">Isomerase</keyword>
<proteinExistence type="predicted"/>
<name>A0A5C0AY13_9BURK</name>